<dbReference type="KEGG" id="lsh:CAB17_01170"/>
<dbReference type="RefSeq" id="WP_101898588.1">
    <property type="nucleotide sequence ID" value="NZ_CP025491.2"/>
</dbReference>
<organism evidence="1 2">
    <name type="scientific">Legionella sainthelensi</name>
    <dbReference type="NCBI Taxonomy" id="28087"/>
    <lineage>
        <taxon>Bacteria</taxon>
        <taxon>Pseudomonadati</taxon>
        <taxon>Pseudomonadota</taxon>
        <taxon>Gammaproteobacteria</taxon>
        <taxon>Legionellales</taxon>
        <taxon>Legionellaceae</taxon>
        <taxon>Legionella</taxon>
    </lineage>
</organism>
<dbReference type="EMBL" id="CP025491">
    <property type="protein sequence ID" value="AUH70814.1"/>
    <property type="molecule type" value="Genomic_DNA"/>
</dbReference>
<proteinExistence type="predicted"/>
<dbReference type="Proteomes" id="UP000234343">
    <property type="component" value="Chromosome"/>
</dbReference>
<dbReference type="AlphaFoldDB" id="A0A2H5FGY7"/>
<evidence type="ECO:0000313" key="1">
    <source>
        <dbReference type="EMBL" id="AUH70814.1"/>
    </source>
</evidence>
<sequence length="175" mass="19833">MTKIPQIPAGKGSNIGEFDLADCFFQSGEMLYAAAYDGITKNATRRIGFPTDEYFHGHFIVAFYNFRHAIELKMKQLALLLGITKRYGHKLSDLWDEVLKHAKITANETIVTEALLVLADYDVLQDEELFRYSQRNKSPNQLLQDYPAIQSDSFHLLGKAYCLLSEAILLLTPGK</sequence>
<protein>
    <recommendedName>
        <fullName evidence="3">HEPN domain-containing protein</fullName>
    </recommendedName>
</protein>
<reference evidence="1 2" key="1">
    <citation type="submission" date="2017-12" db="EMBL/GenBank/DDBJ databases">
        <title>Legionella sainthelensi LA01-117, whole genome sequence of a clinical isolate from New Zealand.</title>
        <authorList>
            <person name="Cree S.L."/>
            <person name="Slow S."/>
            <person name="Kennedy M.A."/>
            <person name="Murdoch D.R."/>
            <person name="Biggs P.J."/>
            <person name="Anderson T."/>
        </authorList>
    </citation>
    <scope>NUCLEOTIDE SEQUENCE [LARGE SCALE GENOMIC DNA]</scope>
    <source>
        <strain evidence="1 2">LA01-117</strain>
    </source>
</reference>
<evidence type="ECO:0000313" key="2">
    <source>
        <dbReference type="Proteomes" id="UP000234343"/>
    </source>
</evidence>
<accession>A0A2H5FGY7</accession>
<name>A0A2H5FGY7_9GAMM</name>
<keyword evidence="2" id="KW-1185">Reference proteome</keyword>
<gene>
    <name evidence="1" type="ORF">CAB17_01170</name>
</gene>
<evidence type="ECO:0008006" key="3">
    <source>
        <dbReference type="Google" id="ProtNLM"/>
    </source>
</evidence>